<dbReference type="Proteomes" id="UP000061457">
    <property type="component" value="Chromosome I"/>
</dbReference>
<keyword evidence="1" id="KW-1133">Transmembrane helix</keyword>
<feature type="transmembrane region" description="Helical" evidence="1">
    <location>
        <begin position="20"/>
        <end position="40"/>
    </location>
</feature>
<dbReference type="EMBL" id="CP013187">
    <property type="protein sequence ID" value="ALO43708.1"/>
    <property type="molecule type" value="Genomic_DNA"/>
</dbReference>
<sequence>MGVIMELKTQSQHKAEITVVIIALLAFVVGLVGHLAGASFANSDAFGYIAAPIPLITGIIAFVAYKIAEKGDH</sequence>
<organism evidence="2 3">
    <name type="scientific">Pseudoalteromonas phenolica</name>
    <dbReference type="NCBI Taxonomy" id="161398"/>
    <lineage>
        <taxon>Bacteria</taxon>
        <taxon>Pseudomonadati</taxon>
        <taxon>Pseudomonadota</taxon>
        <taxon>Gammaproteobacteria</taxon>
        <taxon>Alteromonadales</taxon>
        <taxon>Pseudoalteromonadaceae</taxon>
        <taxon>Pseudoalteromonas</taxon>
    </lineage>
</organism>
<dbReference type="KEGG" id="pphe:PP2015_3230"/>
<proteinExistence type="predicted"/>
<gene>
    <name evidence="2" type="ORF">PP2015_3230</name>
</gene>
<keyword evidence="3" id="KW-1185">Reference proteome</keyword>
<feature type="transmembrane region" description="Helical" evidence="1">
    <location>
        <begin position="46"/>
        <end position="68"/>
    </location>
</feature>
<evidence type="ECO:0000313" key="3">
    <source>
        <dbReference type="Proteomes" id="UP000061457"/>
    </source>
</evidence>
<evidence type="ECO:0000256" key="1">
    <source>
        <dbReference type="SAM" id="Phobius"/>
    </source>
</evidence>
<accession>A0A0S2K5S6</accession>
<reference evidence="2 3" key="1">
    <citation type="submission" date="2015-11" db="EMBL/GenBank/DDBJ databases">
        <authorList>
            <person name="Zhang Y."/>
            <person name="Guo Z."/>
        </authorList>
    </citation>
    <scope>NUCLEOTIDE SEQUENCE [LARGE SCALE GENOMIC DNA]</scope>
    <source>
        <strain evidence="2 3">KCTC 12086</strain>
    </source>
</reference>
<dbReference type="AlphaFoldDB" id="A0A0S2K5S6"/>
<name>A0A0S2K5S6_9GAMM</name>
<dbReference type="PATRIC" id="fig|161398.10.peg.3294"/>
<evidence type="ECO:0000313" key="2">
    <source>
        <dbReference type="EMBL" id="ALO43708.1"/>
    </source>
</evidence>
<keyword evidence="1" id="KW-0812">Transmembrane</keyword>
<keyword evidence="1" id="KW-0472">Membrane</keyword>
<protein>
    <submittedName>
        <fullName evidence="2">Uncharacterized protein</fullName>
    </submittedName>
</protein>